<name>A0A3B1C6B5_9ZZZZ</name>
<dbReference type="NCBIfam" id="TIGR02595">
    <property type="entry name" value="PEP_CTERM"/>
    <property type="match status" value="1"/>
</dbReference>
<organism evidence="2">
    <name type="scientific">hydrothermal vent metagenome</name>
    <dbReference type="NCBI Taxonomy" id="652676"/>
    <lineage>
        <taxon>unclassified sequences</taxon>
        <taxon>metagenomes</taxon>
        <taxon>ecological metagenomes</taxon>
    </lineage>
</organism>
<dbReference type="InterPro" id="IPR013424">
    <property type="entry name" value="Ice-binding_C"/>
</dbReference>
<sequence length="213" mass="22971">MKKTTILMAALVMLLVGAPQAKATPMYYTFEGLWTSWGDNAGAILAKFGSSGIPALLTYTVVIDFDLVGTYELNDGTVAPMFGTFNADAYRDSGAGDYLSPVNGGYYLADPYTAEYNYGYFGASNTLYLNSDSDKMFITSPISWSTVLEGATGFSGYNKAYREYSAYSYIYSSLTLTSISDTAPVAVPEPSILLLLGSGLLGLGMFRRVRQEG</sequence>
<dbReference type="Pfam" id="PF07589">
    <property type="entry name" value="PEP-CTERM"/>
    <property type="match status" value="1"/>
</dbReference>
<reference evidence="2" key="1">
    <citation type="submission" date="2018-06" db="EMBL/GenBank/DDBJ databases">
        <authorList>
            <person name="Zhirakovskaya E."/>
        </authorList>
    </citation>
    <scope>NUCLEOTIDE SEQUENCE</scope>
</reference>
<protein>
    <recommendedName>
        <fullName evidence="1">Ice-binding protein C-terminal domain-containing protein</fullName>
    </recommendedName>
</protein>
<accession>A0A3B1C6B5</accession>
<evidence type="ECO:0000313" key="2">
    <source>
        <dbReference type="EMBL" id="VAX19574.1"/>
    </source>
</evidence>
<feature type="domain" description="Ice-binding protein C-terminal" evidence="1">
    <location>
        <begin position="186"/>
        <end position="208"/>
    </location>
</feature>
<gene>
    <name evidence="2" type="ORF">MNBD_NITROSPINAE03-391</name>
</gene>
<dbReference type="EMBL" id="UOGB01000151">
    <property type="protein sequence ID" value="VAX19574.1"/>
    <property type="molecule type" value="Genomic_DNA"/>
</dbReference>
<proteinExistence type="predicted"/>
<evidence type="ECO:0000259" key="1">
    <source>
        <dbReference type="Pfam" id="PF07589"/>
    </source>
</evidence>
<dbReference type="AlphaFoldDB" id="A0A3B1C6B5"/>